<dbReference type="EnsemblPlants" id="OBART10G07900.1">
    <property type="protein sequence ID" value="OBART10G07900.1"/>
    <property type="gene ID" value="OBART10G07900"/>
</dbReference>
<dbReference type="InterPro" id="IPR022059">
    <property type="entry name" value="DUF3615"/>
</dbReference>
<evidence type="ECO:0000256" key="1">
    <source>
        <dbReference type="SAM" id="MobiDB-lite"/>
    </source>
</evidence>
<dbReference type="eggNOG" id="ENOG502R3IH">
    <property type="taxonomic scope" value="Eukaryota"/>
</dbReference>
<reference evidence="3" key="1">
    <citation type="journal article" date="2009" name="Rice">
        <title>De Novo Next Generation Sequencing of Plant Genomes.</title>
        <authorList>
            <person name="Rounsley S."/>
            <person name="Marri P.R."/>
            <person name="Yu Y."/>
            <person name="He R."/>
            <person name="Sisneros N."/>
            <person name="Goicoechea J.L."/>
            <person name="Lee S.J."/>
            <person name="Angelova A."/>
            <person name="Kudrna D."/>
            <person name="Luo M."/>
            <person name="Affourtit J."/>
            <person name="Desany B."/>
            <person name="Knight J."/>
            <person name="Niazi F."/>
            <person name="Egholm M."/>
            <person name="Wing R.A."/>
        </authorList>
    </citation>
    <scope>NUCLEOTIDE SEQUENCE [LARGE SCALE GENOMIC DNA]</scope>
    <source>
        <strain evidence="3">cv. IRGC 105608</strain>
    </source>
</reference>
<feature type="compositionally biased region" description="Acidic residues" evidence="1">
    <location>
        <begin position="292"/>
        <end position="303"/>
    </location>
</feature>
<proteinExistence type="predicted"/>
<keyword evidence="4" id="KW-1185">Reference proteome</keyword>
<feature type="compositionally biased region" description="Low complexity" evidence="1">
    <location>
        <begin position="22"/>
        <end position="46"/>
    </location>
</feature>
<dbReference type="PANTHER" id="PTHR33326">
    <property type="entry name" value="OS05G0543800 PROTEIN"/>
    <property type="match status" value="1"/>
</dbReference>
<dbReference type="Pfam" id="PF12274">
    <property type="entry name" value="DUF3615"/>
    <property type="match status" value="1"/>
</dbReference>
<dbReference type="PaxDb" id="65489-OBART10G07900.1"/>
<protein>
    <recommendedName>
        <fullName evidence="2">DUF3615 domain-containing protein</fullName>
    </recommendedName>
</protein>
<dbReference type="AlphaFoldDB" id="A0A0D3HCZ3"/>
<feature type="region of interest" description="Disordered" evidence="1">
    <location>
        <begin position="257"/>
        <end position="303"/>
    </location>
</feature>
<accession>A0A0D3HCZ3</accession>
<dbReference type="Gramene" id="OBART10G07900.1">
    <property type="protein sequence ID" value="OBART10G07900.1"/>
    <property type="gene ID" value="OBART10G07900"/>
</dbReference>
<reference evidence="3" key="2">
    <citation type="submission" date="2015-03" db="UniProtKB">
        <authorList>
            <consortium name="EnsemblPlants"/>
        </authorList>
    </citation>
    <scope>IDENTIFICATION</scope>
</reference>
<evidence type="ECO:0000259" key="2">
    <source>
        <dbReference type="Pfam" id="PF12274"/>
    </source>
</evidence>
<feature type="domain" description="DUF3615" evidence="2">
    <location>
        <begin position="146"/>
        <end position="241"/>
    </location>
</feature>
<evidence type="ECO:0000313" key="4">
    <source>
        <dbReference type="Proteomes" id="UP000026960"/>
    </source>
</evidence>
<sequence length="303" mass="33632">MDLERSGGRDPALMVGQRRGVSAGSIASSASSSSLTALFDPSSDSPLPSPPGSPPRDVSTTPSFVLSTQYSGDYRADWHQRDVQVQGLDKSWMDPTPTPSIFGVDDLCTIFAANLDCQMVKSRSRVPPREELRRISDERDYNSLRIALKAYITRSSEKTPELRVVSVLERNLIVEHGQGFLHFNFLVQPVDLESSTLKMFFAEVHPDCKGDEDVYVCCPLHVHDNGHCFGCSVRAKFLRHPSSHVFLGGHKDVDFPFTDSSSNDHSNGTEDSLRDEESENSKIETDDKDSNSDTEEETESKDD</sequence>
<dbReference type="HOGENOM" id="CLU_086186_0_0_1"/>
<feature type="region of interest" description="Disordered" evidence="1">
    <location>
        <begin position="1"/>
        <end position="63"/>
    </location>
</feature>
<dbReference type="PANTHER" id="PTHR33326:SF11">
    <property type="entry name" value="OS10G0373300 PROTEIN"/>
    <property type="match status" value="1"/>
</dbReference>
<organism evidence="3">
    <name type="scientific">Oryza barthii</name>
    <dbReference type="NCBI Taxonomy" id="65489"/>
    <lineage>
        <taxon>Eukaryota</taxon>
        <taxon>Viridiplantae</taxon>
        <taxon>Streptophyta</taxon>
        <taxon>Embryophyta</taxon>
        <taxon>Tracheophyta</taxon>
        <taxon>Spermatophyta</taxon>
        <taxon>Magnoliopsida</taxon>
        <taxon>Liliopsida</taxon>
        <taxon>Poales</taxon>
        <taxon>Poaceae</taxon>
        <taxon>BOP clade</taxon>
        <taxon>Oryzoideae</taxon>
        <taxon>Oryzeae</taxon>
        <taxon>Oryzinae</taxon>
        <taxon>Oryza</taxon>
    </lineage>
</organism>
<dbReference type="Proteomes" id="UP000026960">
    <property type="component" value="Chromosome 10"/>
</dbReference>
<evidence type="ECO:0000313" key="3">
    <source>
        <dbReference type="EnsemblPlants" id="OBART10G07900.1"/>
    </source>
</evidence>
<feature type="compositionally biased region" description="Basic and acidic residues" evidence="1">
    <location>
        <begin position="279"/>
        <end position="291"/>
    </location>
</feature>
<name>A0A0D3HCZ3_9ORYZ</name>